<proteinExistence type="inferred from homology"/>
<dbReference type="PIRSF" id="PIRSF017811">
    <property type="entry name" value="CDK_inhib_pln"/>
    <property type="match status" value="1"/>
</dbReference>
<dbReference type="RefSeq" id="XP_008789443.2">
    <property type="nucleotide sequence ID" value="XM_008791221.4"/>
</dbReference>
<dbReference type="GO" id="GO:0005634">
    <property type="term" value="C:nucleus"/>
    <property type="evidence" value="ECO:0007669"/>
    <property type="project" value="InterPro"/>
</dbReference>
<dbReference type="Pfam" id="PF02234">
    <property type="entry name" value="CDI"/>
    <property type="match status" value="1"/>
</dbReference>
<dbReference type="GeneID" id="103706941"/>
<comment type="similarity">
    <text evidence="1">Belongs to the CDI family. ICK/KRP subfamily.</text>
</comment>
<feature type="compositionally biased region" description="Basic and acidic residues" evidence="3">
    <location>
        <begin position="68"/>
        <end position="77"/>
    </location>
</feature>
<evidence type="ECO:0000256" key="3">
    <source>
        <dbReference type="SAM" id="MobiDB-lite"/>
    </source>
</evidence>
<feature type="region of interest" description="Disordered" evidence="3">
    <location>
        <begin position="200"/>
        <end position="223"/>
    </location>
</feature>
<dbReference type="InterPro" id="IPR044898">
    <property type="entry name" value="CDI_dom_sf"/>
</dbReference>
<dbReference type="Proteomes" id="UP000228380">
    <property type="component" value="Chromosome 18"/>
</dbReference>
<feature type="compositionally biased region" description="Polar residues" evidence="3">
    <location>
        <begin position="162"/>
        <end position="185"/>
    </location>
</feature>
<dbReference type="Gene3D" id="4.10.365.10">
    <property type="entry name" value="p27"/>
    <property type="match status" value="1"/>
</dbReference>
<dbReference type="AlphaFoldDB" id="A0A8B7C108"/>
<feature type="compositionally biased region" description="Low complexity" evidence="3">
    <location>
        <begin position="81"/>
        <end position="95"/>
    </location>
</feature>
<evidence type="ECO:0000313" key="5">
    <source>
        <dbReference type="Proteomes" id="UP000228380"/>
    </source>
</evidence>
<keyword evidence="2 6" id="KW-0649">Protein kinase inhibitor</keyword>
<dbReference type="InterPro" id="IPR003175">
    <property type="entry name" value="CDI_dom"/>
</dbReference>
<dbReference type="GO" id="GO:0004861">
    <property type="term" value="F:cyclin-dependent protein serine/threonine kinase inhibitor activity"/>
    <property type="evidence" value="ECO:0007669"/>
    <property type="project" value="InterPro"/>
</dbReference>
<protein>
    <submittedName>
        <fullName evidence="6">Cyclin-dependent kinase inhibitor 5-like</fullName>
    </submittedName>
</protein>
<evidence type="ECO:0000259" key="4">
    <source>
        <dbReference type="Pfam" id="PF02234"/>
    </source>
</evidence>
<accession>A0A8B7C108</accession>
<feature type="region of interest" description="Disordered" evidence="3">
    <location>
        <begin position="68"/>
        <end position="107"/>
    </location>
</feature>
<dbReference type="KEGG" id="pda:103706941"/>
<organism evidence="5 6">
    <name type="scientific">Phoenix dactylifera</name>
    <name type="common">Date palm</name>
    <dbReference type="NCBI Taxonomy" id="42345"/>
    <lineage>
        <taxon>Eukaryota</taxon>
        <taxon>Viridiplantae</taxon>
        <taxon>Streptophyta</taxon>
        <taxon>Embryophyta</taxon>
        <taxon>Tracheophyta</taxon>
        <taxon>Spermatophyta</taxon>
        <taxon>Magnoliopsida</taxon>
        <taxon>Liliopsida</taxon>
        <taxon>Arecaceae</taxon>
        <taxon>Coryphoideae</taxon>
        <taxon>Phoeniceae</taxon>
        <taxon>Phoenix</taxon>
    </lineage>
</organism>
<evidence type="ECO:0000313" key="6">
    <source>
        <dbReference type="RefSeq" id="XP_008789443.2"/>
    </source>
</evidence>
<feature type="domain" description="Cyclin-dependent kinase inhibitor" evidence="4">
    <location>
        <begin position="192"/>
        <end position="230"/>
    </location>
</feature>
<dbReference type="OrthoDB" id="6373236at2759"/>
<name>A0A8B7C108_PHODC</name>
<reference evidence="5" key="1">
    <citation type="journal article" date="2019" name="Nat. Commun.">
        <title>Genome-wide association mapping of date palm fruit traits.</title>
        <authorList>
            <person name="Hazzouri K.M."/>
            <person name="Gros-Balthazard M."/>
            <person name="Flowers J.M."/>
            <person name="Copetti D."/>
            <person name="Lemansour A."/>
            <person name="Lebrun M."/>
            <person name="Masmoudi K."/>
            <person name="Ferrand S."/>
            <person name="Dhar M.I."/>
            <person name="Fresquez Z.A."/>
            <person name="Rosas U."/>
            <person name="Zhang J."/>
            <person name="Talag J."/>
            <person name="Lee S."/>
            <person name="Kudrna D."/>
            <person name="Powell R.F."/>
            <person name="Leitch I.J."/>
            <person name="Krueger R.R."/>
            <person name="Wing R.A."/>
            <person name="Amiri K.M.A."/>
            <person name="Purugganan M.D."/>
        </authorList>
    </citation>
    <scope>NUCLEOTIDE SEQUENCE [LARGE SCALE GENOMIC DNA]</scope>
    <source>
        <strain evidence="5">cv. Khalas</strain>
    </source>
</reference>
<evidence type="ECO:0000256" key="2">
    <source>
        <dbReference type="ARBA" id="ARBA00023013"/>
    </source>
</evidence>
<evidence type="ECO:0000256" key="1">
    <source>
        <dbReference type="ARBA" id="ARBA00010274"/>
    </source>
</evidence>
<dbReference type="InterPro" id="IPR044275">
    <property type="entry name" value="KRP"/>
</dbReference>
<gene>
    <name evidence="6" type="primary">LOC103706941</name>
</gene>
<keyword evidence="5" id="KW-1185">Reference proteome</keyword>
<feature type="compositionally biased region" description="Basic and acidic residues" evidence="3">
    <location>
        <begin position="135"/>
        <end position="146"/>
    </location>
</feature>
<feature type="region of interest" description="Disordered" evidence="3">
    <location>
        <begin position="135"/>
        <end position="186"/>
    </location>
</feature>
<reference evidence="6" key="2">
    <citation type="submission" date="2025-08" db="UniProtKB">
        <authorList>
            <consortium name="RefSeq"/>
        </authorList>
    </citation>
    <scope>IDENTIFICATION</scope>
    <source>
        <tissue evidence="6">Young leaves</tissue>
    </source>
</reference>
<dbReference type="GO" id="GO:0051726">
    <property type="term" value="P:regulation of cell cycle"/>
    <property type="evidence" value="ECO:0007669"/>
    <property type="project" value="InterPro"/>
</dbReference>
<sequence>MMGKDMRKAKISGAVAVMEVPNQSSVGVRTRARTLALQRLQKPTADPASYLELRSRRLEKPFVATAARAKEVCKEKPSPSPKSSSNASSKGSTSPGGQLAEGLVNSGSAGSVSARSCCLKKGDASPEIEVSYRDNFLEHESGRNARETTPCSLIREPESIEAPSSTNKPTKSTGNSRRARNSTGRDTLAALELEEFFAGAEQPQQRQFAEKYNYDPVTDQPLPGRYEWMKLD</sequence>
<dbReference type="PANTHER" id="PTHR46776">
    <property type="entry name" value="CYCLIN-DEPENDENT KINASE INHIBITOR 4-RELATED"/>
    <property type="match status" value="1"/>
</dbReference>